<dbReference type="Proteomes" id="UP001301350">
    <property type="component" value="Unassembled WGS sequence"/>
</dbReference>
<keyword evidence="1" id="KW-0479">Metal-binding</keyword>
<dbReference type="InterPro" id="IPR026992">
    <property type="entry name" value="DIOX_N"/>
</dbReference>
<protein>
    <recommendedName>
        <fullName evidence="2">Fe2OG dioxygenase domain-containing protein</fullName>
    </recommendedName>
</protein>
<dbReference type="Pfam" id="PF03171">
    <property type="entry name" value="2OG-FeII_Oxy"/>
    <property type="match status" value="1"/>
</dbReference>
<accession>A0AAV9IXP1</accession>
<dbReference type="GO" id="GO:0046872">
    <property type="term" value="F:metal ion binding"/>
    <property type="evidence" value="ECO:0007669"/>
    <property type="project" value="UniProtKB-KW"/>
</dbReference>
<dbReference type="AlphaFoldDB" id="A0AAV9IXP1"/>
<evidence type="ECO:0000256" key="1">
    <source>
        <dbReference type="RuleBase" id="RU003682"/>
    </source>
</evidence>
<dbReference type="EMBL" id="JANCYW010000010">
    <property type="protein sequence ID" value="KAK4537029.1"/>
    <property type="molecule type" value="Genomic_DNA"/>
</dbReference>
<comment type="caution">
    <text evidence="3">The sequence shown here is derived from an EMBL/GenBank/DDBJ whole genome shotgun (WGS) entry which is preliminary data.</text>
</comment>
<feature type="domain" description="Fe2OG dioxygenase" evidence="2">
    <location>
        <begin position="188"/>
        <end position="347"/>
    </location>
</feature>
<evidence type="ECO:0000313" key="4">
    <source>
        <dbReference type="Proteomes" id="UP001301350"/>
    </source>
</evidence>
<organism evidence="3 4">
    <name type="scientific">Cyanidium caldarium</name>
    <name type="common">Red alga</name>
    <dbReference type="NCBI Taxonomy" id="2771"/>
    <lineage>
        <taxon>Eukaryota</taxon>
        <taxon>Rhodophyta</taxon>
        <taxon>Bangiophyceae</taxon>
        <taxon>Cyanidiales</taxon>
        <taxon>Cyanidiaceae</taxon>
        <taxon>Cyanidium</taxon>
    </lineage>
</organism>
<dbReference type="PROSITE" id="PS51471">
    <property type="entry name" value="FE2OG_OXY"/>
    <property type="match status" value="1"/>
</dbReference>
<keyword evidence="1" id="KW-0560">Oxidoreductase</keyword>
<gene>
    <name evidence="3" type="ORF">CDCA_CDCA10G3054</name>
</gene>
<keyword evidence="1" id="KW-0408">Iron</keyword>
<dbReference type="SUPFAM" id="SSF51197">
    <property type="entry name" value="Clavaminate synthase-like"/>
    <property type="match status" value="1"/>
</dbReference>
<dbReference type="InterPro" id="IPR050231">
    <property type="entry name" value="Iron_ascorbate_oxido_reductase"/>
</dbReference>
<dbReference type="InterPro" id="IPR044861">
    <property type="entry name" value="IPNS-like_FE2OG_OXY"/>
</dbReference>
<proteinExistence type="inferred from homology"/>
<dbReference type="InterPro" id="IPR005123">
    <property type="entry name" value="Oxoglu/Fe-dep_dioxygenase_dom"/>
</dbReference>
<evidence type="ECO:0000313" key="3">
    <source>
        <dbReference type="EMBL" id="KAK4537029.1"/>
    </source>
</evidence>
<keyword evidence="4" id="KW-1185">Reference proteome</keyword>
<dbReference type="Pfam" id="PF14226">
    <property type="entry name" value="DIOX_N"/>
    <property type="match status" value="1"/>
</dbReference>
<reference evidence="3 4" key="1">
    <citation type="submission" date="2022-07" db="EMBL/GenBank/DDBJ databases">
        <title>Genome-wide signatures of adaptation to extreme environments.</title>
        <authorList>
            <person name="Cho C.H."/>
            <person name="Yoon H.S."/>
        </authorList>
    </citation>
    <scope>NUCLEOTIDE SEQUENCE [LARGE SCALE GENOMIC DNA]</scope>
    <source>
        <strain evidence="3 4">DBV 063 E5</strain>
    </source>
</reference>
<evidence type="ECO:0000259" key="2">
    <source>
        <dbReference type="PROSITE" id="PS51471"/>
    </source>
</evidence>
<dbReference type="PANTHER" id="PTHR47990">
    <property type="entry name" value="2-OXOGLUTARATE (2OG) AND FE(II)-DEPENDENT OXYGENASE SUPERFAMILY PROTEIN-RELATED"/>
    <property type="match status" value="1"/>
</dbReference>
<dbReference type="Gene3D" id="2.60.120.330">
    <property type="entry name" value="B-lactam Antibiotic, Isopenicillin N Synthase, Chain"/>
    <property type="match status" value="1"/>
</dbReference>
<name>A0AAV9IXP1_CYACA</name>
<dbReference type="InterPro" id="IPR027443">
    <property type="entry name" value="IPNS-like_sf"/>
</dbReference>
<dbReference type="GO" id="GO:0016491">
    <property type="term" value="F:oxidoreductase activity"/>
    <property type="evidence" value="ECO:0007669"/>
    <property type="project" value="UniProtKB-KW"/>
</dbReference>
<comment type="similarity">
    <text evidence="1">Belongs to the iron/ascorbate-dependent oxidoreductase family.</text>
</comment>
<sequence>MKHPEGAYAWTIPVVQLQEAEAGERLLQALEEVGFACLLGVEGAARQAWRGMLAAARTFFGQMTPQDKQRWRRGGMEAAAAADSNAGYVGLASEALDEASGERDSKEAFNLTYDAVSRELESSLPAYLVLAKREFDAHVLQGMARRVLRQLAEAMRARGWHRVAAQLLAAHGLADGDGDNEAFIVRDSLTTLRLLHYPPMWLRVSGSADRPTDDVDAAVRVRAGAHTDYGTCTLLVHDGTPGLQVHHDGRWWTVREPCPGAGDLPVLLNVGDLLQHWTGGRLRSTVHRVVAEASCANGGRSMEGWAGASGLSDAMHPEVPSADAPPRDAPQTGLVAERFSVALFIHPADDTVIDGREAVLAAQWVRQRFAASYAADASTASPTAIE</sequence>